<name>A0A4S8JTT4_MUSBA</name>
<evidence type="ECO:0000313" key="3">
    <source>
        <dbReference type="Proteomes" id="UP000317650"/>
    </source>
</evidence>
<comment type="caution">
    <text evidence="2">The sequence shown here is derived from an EMBL/GenBank/DDBJ whole genome shotgun (WGS) entry which is preliminary data.</text>
</comment>
<proteinExistence type="predicted"/>
<dbReference type="Proteomes" id="UP000317650">
    <property type="component" value="Chromosome 5"/>
</dbReference>
<organism evidence="2 3">
    <name type="scientific">Musa balbisiana</name>
    <name type="common">Banana</name>
    <dbReference type="NCBI Taxonomy" id="52838"/>
    <lineage>
        <taxon>Eukaryota</taxon>
        <taxon>Viridiplantae</taxon>
        <taxon>Streptophyta</taxon>
        <taxon>Embryophyta</taxon>
        <taxon>Tracheophyta</taxon>
        <taxon>Spermatophyta</taxon>
        <taxon>Magnoliopsida</taxon>
        <taxon>Liliopsida</taxon>
        <taxon>Zingiberales</taxon>
        <taxon>Musaceae</taxon>
        <taxon>Musa</taxon>
    </lineage>
</organism>
<feature type="compositionally biased region" description="Low complexity" evidence="1">
    <location>
        <begin position="61"/>
        <end position="78"/>
    </location>
</feature>
<protein>
    <submittedName>
        <fullName evidence="2">Uncharacterized protein</fullName>
    </submittedName>
</protein>
<keyword evidence="3" id="KW-1185">Reference proteome</keyword>
<sequence length="118" mass="12371">MASDPSMGIPDEAGHGGEAAPADLSKEQEPGAHPDHRRADPVRGHGAARTRDPPHEEESPSSTSSTTTASSTARSSRTLSVAPAGTPAPGSSTKREISHTSSNHPLTMYRKYIAFDKQ</sequence>
<reference evidence="2 3" key="1">
    <citation type="journal article" date="2019" name="Nat. Plants">
        <title>Genome sequencing of Musa balbisiana reveals subgenome evolution and function divergence in polyploid bananas.</title>
        <authorList>
            <person name="Yao X."/>
        </authorList>
    </citation>
    <scope>NUCLEOTIDE SEQUENCE [LARGE SCALE GENOMIC DNA]</scope>
    <source>
        <strain evidence="3">cv. DH-PKW</strain>
        <tissue evidence="2">Leaves</tissue>
    </source>
</reference>
<feature type="region of interest" description="Disordered" evidence="1">
    <location>
        <begin position="1"/>
        <end position="106"/>
    </location>
</feature>
<dbReference type="EMBL" id="PYDT01000003">
    <property type="protein sequence ID" value="THU65578.1"/>
    <property type="molecule type" value="Genomic_DNA"/>
</dbReference>
<evidence type="ECO:0000256" key="1">
    <source>
        <dbReference type="SAM" id="MobiDB-lite"/>
    </source>
</evidence>
<accession>A0A4S8JTT4</accession>
<feature type="compositionally biased region" description="Basic and acidic residues" evidence="1">
    <location>
        <begin position="24"/>
        <end position="58"/>
    </location>
</feature>
<dbReference type="AlphaFoldDB" id="A0A4S8JTT4"/>
<evidence type="ECO:0000313" key="2">
    <source>
        <dbReference type="EMBL" id="THU65578.1"/>
    </source>
</evidence>
<gene>
    <name evidence="2" type="ORF">C4D60_Mb05t05120</name>
</gene>